<reference evidence="1" key="1">
    <citation type="submission" date="2023-04" db="EMBL/GenBank/DDBJ databases">
        <title>A chromosome-level genome assembly of the parasitoid wasp Eretmocerus hayati.</title>
        <authorList>
            <person name="Zhong Y."/>
            <person name="Liu S."/>
            <person name="Liu Y."/>
        </authorList>
    </citation>
    <scope>NUCLEOTIDE SEQUENCE</scope>
    <source>
        <strain evidence="1">ZJU_SS_LIU_2023</strain>
    </source>
</reference>
<sequence>MQTKSTGNNRDPKVLVDLGIGMIIIRHIRQDFGDVDCPEDCPQRTLEADDQAQILDEKVMGSQANSGMVIALEQISKLRVWFQNRRAKWRRQEKMEAARLGLSEYNHVAVIRNTPAGSGMGLPGDPWLHPPGLLNALPGFLAGPHAGYASYLTSPRRLPSPPSVVAAAAAAAAAGTALTAGALSGGMASLVSGGGTVHQPPAAISPPATAAGIGAAAAHDPRTSSIHTLRMRAKEHEERLSGSGRSMSPPALAHQSSRDEAFVPVS</sequence>
<evidence type="ECO:0000313" key="2">
    <source>
        <dbReference type="Proteomes" id="UP001239111"/>
    </source>
</evidence>
<protein>
    <submittedName>
        <fullName evidence="1">Uncharacterized protein</fullName>
    </submittedName>
</protein>
<comment type="caution">
    <text evidence="1">The sequence shown here is derived from an EMBL/GenBank/DDBJ whole genome shotgun (WGS) entry which is preliminary data.</text>
</comment>
<dbReference type="EMBL" id="CM056743">
    <property type="protein sequence ID" value="KAJ8669330.1"/>
    <property type="molecule type" value="Genomic_DNA"/>
</dbReference>
<proteinExistence type="predicted"/>
<name>A0ACC2NIE8_9HYME</name>
<gene>
    <name evidence="1" type="ORF">QAD02_000589</name>
</gene>
<dbReference type="Proteomes" id="UP001239111">
    <property type="component" value="Chromosome 3"/>
</dbReference>
<organism evidence="1 2">
    <name type="scientific">Eretmocerus hayati</name>
    <dbReference type="NCBI Taxonomy" id="131215"/>
    <lineage>
        <taxon>Eukaryota</taxon>
        <taxon>Metazoa</taxon>
        <taxon>Ecdysozoa</taxon>
        <taxon>Arthropoda</taxon>
        <taxon>Hexapoda</taxon>
        <taxon>Insecta</taxon>
        <taxon>Pterygota</taxon>
        <taxon>Neoptera</taxon>
        <taxon>Endopterygota</taxon>
        <taxon>Hymenoptera</taxon>
        <taxon>Apocrita</taxon>
        <taxon>Proctotrupomorpha</taxon>
        <taxon>Chalcidoidea</taxon>
        <taxon>Aphelinidae</taxon>
        <taxon>Aphelininae</taxon>
        <taxon>Eretmocerus</taxon>
    </lineage>
</organism>
<keyword evidence="2" id="KW-1185">Reference proteome</keyword>
<evidence type="ECO:0000313" key="1">
    <source>
        <dbReference type="EMBL" id="KAJ8669330.1"/>
    </source>
</evidence>
<accession>A0ACC2NIE8</accession>